<evidence type="ECO:0000256" key="6">
    <source>
        <dbReference type="ARBA" id="ARBA00023136"/>
    </source>
</evidence>
<keyword evidence="3" id="KW-1003">Cell membrane</keyword>
<dbReference type="Gene3D" id="1.10.3720.10">
    <property type="entry name" value="MetI-like"/>
    <property type="match status" value="1"/>
</dbReference>
<comment type="caution">
    <text evidence="9">The sequence shown here is derived from an EMBL/GenBank/DDBJ whole genome shotgun (WGS) entry which is preliminary data.</text>
</comment>
<dbReference type="InterPro" id="IPR000515">
    <property type="entry name" value="MetI-like"/>
</dbReference>
<feature type="transmembrane region" description="Helical" evidence="7">
    <location>
        <begin position="110"/>
        <end position="132"/>
    </location>
</feature>
<comment type="similarity">
    <text evidence="7">Belongs to the binding-protein-dependent transport system permease family.</text>
</comment>
<keyword evidence="2 7" id="KW-0813">Transport</keyword>
<keyword evidence="5 7" id="KW-1133">Transmembrane helix</keyword>
<feature type="transmembrane region" description="Helical" evidence="7">
    <location>
        <begin position="144"/>
        <end position="160"/>
    </location>
</feature>
<gene>
    <name evidence="9" type="ORF">H9747_09770</name>
</gene>
<accession>A0A9D1PFF1</accession>
<evidence type="ECO:0000313" key="10">
    <source>
        <dbReference type="Proteomes" id="UP000886814"/>
    </source>
</evidence>
<evidence type="ECO:0000256" key="4">
    <source>
        <dbReference type="ARBA" id="ARBA00022692"/>
    </source>
</evidence>
<evidence type="ECO:0000256" key="7">
    <source>
        <dbReference type="RuleBase" id="RU363032"/>
    </source>
</evidence>
<evidence type="ECO:0000256" key="1">
    <source>
        <dbReference type="ARBA" id="ARBA00004651"/>
    </source>
</evidence>
<keyword evidence="4 7" id="KW-0812">Transmembrane</keyword>
<sequence length="279" mass="31254">MGWHLKQKLSSGAIHLILIAGSLVMIVPFIWMLLTAFKTKTEAISVNPFYIFPMHGWHIENFIDVWNSYNFLLLYRNTLLLIVLRVLCACATATLAGYAFGRLKFPFKNFLFALVLVQMMVPSQIFIIPQYLMVSKLNAMNTPFGLLLPGIVTAFGTYLCKQGYQTLPRSLEEAAEIDGCNVPQRFLFVMLPLTRSSLVSLGIFTALFAYKDLMWPLLVAPRTEATTLTAALSRLQGQFGNNYPQIMAGAFMAVVPMIVLYLIFQKQFIEGIATSGGKL</sequence>
<reference evidence="9" key="2">
    <citation type="submission" date="2021-04" db="EMBL/GenBank/DDBJ databases">
        <authorList>
            <person name="Gilroy R."/>
        </authorList>
    </citation>
    <scope>NUCLEOTIDE SEQUENCE</scope>
    <source>
        <strain evidence="9">CHK195-9823</strain>
    </source>
</reference>
<dbReference type="Pfam" id="PF00528">
    <property type="entry name" value="BPD_transp_1"/>
    <property type="match status" value="1"/>
</dbReference>
<evidence type="ECO:0000259" key="8">
    <source>
        <dbReference type="PROSITE" id="PS50928"/>
    </source>
</evidence>
<dbReference type="InterPro" id="IPR035906">
    <property type="entry name" value="MetI-like_sf"/>
</dbReference>
<dbReference type="GO" id="GO:0055085">
    <property type="term" value="P:transmembrane transport"/>
    <property type="evidence" value="ECO:0007669"/>
    <property type="project" value="InterPro"/>
</dbReference>
<evidence type="ECO:0000313" key="9">
    <source>
        <dbReference type="EMBL" id="HIV39263.1"/>
    </source>
</evidence>
<dbReference type="EMBL" id="DXIQ01000063">
    <property type="protein sequence ID" value="HIV39263.1"/>
    <property type="molecule type" value="Genomic_DNA"/>
</dbReference>
<dbReference type="PROSITE" id="PS50928">
    <property type="entry name" value="ABC_TM1"/>
    <property type="match status" value="1"/>
</dbReference>
<dbReference type="CDD" id="cd06261">
    <property type="entry name" value="TM_PBP2"/>
    <property type="match status" value="1"/>
</dbReference>
<comment type="subcellular location">
    <subcellularLocation>
        <location evidence="1 7">Cell membrane</location>
        <topology evidence="1 7">Multi-pass membrane protein</topology>
    </subcellularLocation>
</comment>
<dbReference type="Proteomes" id="UP000886814">
    <property type="component" value="Unassembled WGS sequence"/>
</dbReference>
<feature type="transmembrane region" description="Helical" evidence="7">
    <location>
        <begin position="12"/>
        <end position="34"/>
    </location>
</feature>
<keyword evidence="6 7" id="KW-0472">Membrane</keyword>
<evidence type="ECO:0000256" key="2">
    <source>
        <dbReference type="ARBA" id="ARBA00022448"/>
    </source>
</evidence>
<feature type="transmembrane region" description="Helical" evidence="7">
    <location>
        <begin position="243"/>
        <end position="264"/>
    </location>
</feature>
<dbReference type="GO" id="GO:0005886">
    <property type="term" value="C:plasma membrane"/>
    <property type="evidence" value="ECO:0007669"/>
    <property type="project" value="UniProtKB-SubCell"/>
</dbReference>
<evidence type="ECO:0000256" key="3">
    <source>
        <dbReference type="ARBA" id="ARBA00022475"/>
    </source>
</evidence>
<reference evidence="9" key="1">
    <citation type="journal article" date="2021" name="PeerJ">
        <title>Extensive microbial diversity within the chicken gut microbiome revealed by metagenomics and culture.</title>
        <authorList>
            <person name="Gilroy R."/>
            <person name="Ravi A."/>
            <person name="Getino M."/>
            <person name="Pursley I."/>
            <person name="Horton D.L."/>
            <person name="Alikhan N.F."/>
            <person name="Baker D."/>
            <person name="Gharbi K."/>
            <person name="Hall N."/>
            <person name="Watson M."/>
            <person name="Adriaenssens E.M."/>
            <person name="Foster-Nyarko E."/>
            <person name="Jarju S."/>
            <person name="Secka A."/>
            <person name="Antonio M."/>
            <person name="Oren A."/>
            <person name="Chaudhuri R.R."/>
            <person name="La Ragione R."/>
            <person name="Hildebrand F."/>
            <person name="Pallen M.J."/>
        </authorList>
    </citation>
    <scope>NUCLEOTIDE SEQUENCE</scope>
    <source>
        <strain evidence="9">CHK195-9823</strain>
    </source>
</reference>
<proteinExistence type="inferred from homology"/>
<protein>
    <submittedName>
        <fullName evidence="9">Carbohydrate ABC transporter permease</fullName>
    </submittedName>
</protein>
<organism evidence="9 10">
    <name type="scientific">Candidatus Blautia stercorigallinarum</name>
    <dbReference type="NCBI Taxonomy" id="2838501"/>
    <lineage>
        <taxon>Bacteria</taxon>
        <taxon>Bacillati</taxon>
        <taxon>Bacillota</taxon>
        <taxon>Clostridia</taxon>
        <taxon>Lachnospirales</taxon>
        <taxon>Lachnospiraceae</taxon>
        <taxon>Blautia</taxon>
    </lineage>
</organism>
<dbReference type="SUPFAM" id="SSF161098">
    <property type="entry name" value="MetI-like"/>
    <property type="match status" value="1"/>
</dbReference>
<dbReference type="AlphaFoldDB" id="A0A9D1PFF1"/>
<name>A0A9D1PFF1_9FIRM</name>
<feature type="transmembrane region" description="Helical" evidence="7">
    <location>
        <begin position="186"/>
        <end position="210"/>
    </location>
</feature>
<feature type="domain" description="ABC transmembrane type-1" evidence="8">
    <location>
        <begin position="75"/>
        <end position="264"/>
    </location>
</feature>
<feature type="transmembrane region" description="Helical" evidence="7">
    <location>
        <begin position="78"/>
        <end position="98"/>
    </location>
</feature>
<dbReference type="PANTHER" id="PTHR43744">
    <property type="entry name" value="ABC TRANSPORTER PERMEASE PROTEIN MG189-RELATED-RELATED"/>
    <property type="match status" value="1"/>
</dbReference>
<dbReference type="PANTHER" id="PTHR43744:SF12">
    <property type="entry name" value="ABC TRANSPORTER PERMEASE PROTEIN MG189-RELATED"/>
    <property type="match status" value="1"/>
</dbReference>
<evidence type="ECO:0000256" key="5">
    <source>
        <dbReference type="ARBA" id="ARBA00022989"/>
    </source>
</evidence>